<protein>
    <submittedName>
        <fullName evidence="1">Uncharacterized protein</fullName>
    </submittedName>
</protein>
<proteinExistence type="predicted"/>
<evidence type="ECO:0000313" key="1">
    <source>
        <dbReference type="EMBL" id="KAG7491018.1"/>
    </source>
</evidence>
<comment type="caution">
    <text evidence="1">The sequence shown here is derived from an EMBL/GenBank/DDBJ whole genome shotgun (WGS) entry which is preliminary data.</text>
</comment>
<evidence type="ECO:0000313" key="2">
    <source>
        <dbReference type="Proteomes" id="UP000693946"/>
    </source>
</evidence>
<organism evidence="1 2">
    <name type="scientific">Solea senegalensis</name>
    <name type="common">Senegalese sole</name>
    <dbReference type="NCBI Taxonomy" id="28829"/>
    <lineage>
        <taxon>Eukaryota</taxon>
        <taxon>Metazoa</taxon>
        <taxon>Chordata</taxon>
        <taxon>Craniata</taxon>
        <taxon>Vertebrata</taxon>
        <taxon>Euteleostomi</taxon>
        <taxon>Actinopterygii</taxon>
        <taxon>Neopterygii</taxon>
        <taxon>Teleostei</taxon>
        <taxon>Neoteleostei</taxon>
        <taxon>Acanthomorphata</taxon>
        <taxon>Carangaria</taxon>
        <taxon>Pleuronectiformes</taxon>
        <taxon>Pleuronectoidei</taxon>
        <taxon>Soleidae</taxon>
        <taxon>Solea</taxon>
    </lineage>
</organism>
<gene>
    <name evidence="1" type="ORF">JOB18_047458</name>
</gene>
<reference evidence="1 2" key="1">
    <citation type="journal article" date="2021" name="Sci. Rep.">
        <title>Chromosome anchoring in Senegalese sole (Solea senegalensis) reveals sex-associated markers and genome rearrangements in flatfish.</title>
        <authorList>
            <person name="Guerrero-Cozar I."/>
            <person name="Gomez-Garrido J."/>
            <person name="Berbel C."/>
            <person name="Martinez-Blanch J.F."/>
            <person name="Alioto T."/>
            <person name="Claros M.G."/>
            <person name="Gagnaire P.A."/>
            <person name="Manchado M."/>
        </authorList>
    </citation>
    <scope>NUCLEOTIDE SEQUENCE [LARGE SCALE GENOMIC DNA]</scope>
    <source>
        <strain evidence="1">Sse05_10M</strain>
    </source>
</reference>
<dbReference type="AlphaFoldDB" id="A0AAV6QGP1"/>
<sequence>MLSLLDVSSARSRLDCGRLPGAHKRSSPASEWQWRLKMSWIEVAELLCAHLAASAL</sequence>
<name>A0AAV6QGP1_SOLSE</name>
<accession>A0AAV6QGP1</accession>
<dbReference type="EMBL" id="JAGKHQ010000017">
    <property type="protein sequence ID" value="KAG7491018.1"/>
    <property type="molecule type" value="Genomic_DNA"/>
</dbReference>
<keyword evidence="2" id="KW-1185">Reference proteome</keyword>
<dbReference type="Proteomes" id="UP000693946">
    <property type="component" value="Linkage Group LG5"/>
</dbReference>